<keyword evidence="1" id="KW-0472">Membrane</keyword>
<reference evidence="3" key="1">
    <citation type="submission" date="2016-10" db="EMBL/GenBank/DDBJ databases">
        <authorList>
            <person name="Varghese N."/>
            <person name="Submissions S."/>
        </authorList>
    </citation>
    <scope>NUCLEOTIDE SEQUENCE [LARGE SCALE GENOMIC DNA]</scope>
    <source>
        <strain evidence="3">CGMCC 4.6945</strain>
    </source>
</reference>
<feature type="transmembrane region" description="Helical" evidence="1">
    <location>
        <begin position="26"/>
        <end position="43"/>
    </location>
</feature>
<dbReference type="AlphaFoldDB" id="A0A1I0Z235"/>
<proteinExistence type="predicted"/>
<feature type="transmembrane region" description="Helical" evidence="1">
    <location>
        <begin position="297"/>
        <end position="318"/>
    </location>
</feature>
<dbReference type="Proteomes" id="UP000199012">
    <property type="component" value="Unassembled WGS sequence"/>
</dbReference>
<feature type="transmembrane region" description="Helical" evidence="1">
    <location>
        <begin position="129"/>
        <end position="153"/>
    </location>
</feature>
<dbReference type="EMBL" id="FOKA01000009">
    <property type="protein sequence ID" value="SFB19704.1"/>
    <property type="molecule type" value="Genomic_DNA"/>
</dbReference>
<dbReference type="STRING" id="988821.SAMN05421867_109134"/>
<feature type="transmembrane region" description="Helical" evidence="1">
    <location>
        <begin position="63"/>
        <end position="82"/>
    </location>
</feature>
<keyword evidence="1" id="KW-1133">Transmembrane helix</keyword>
<dbReference type="RefSeq" id="WP_175499513.1">
    <property type="nucleotide sequence ID" value="NZ_BONM01000004.1"/>
</dbReference>
<feature type="transmembrane region" description="Helical" evidence="1">
    <location>
        <begin position="265"/>
        <end position="285"/>
    </location>
</feature>
<evidence type="ECO:0000313" key="2">
    <source>
        <dbReference type="EMBL" id="SFB19704.1"/>
    </source>
</evidence>
<feature type="transmembrane region" description="Helical" evidence="1">
    <location>
        <begin position="235"/>
        <end position="253"/>
    </location>
</feature>
<accession>A0A1I0Z235</accession>
<protein>
    <submittedName>
        <fullName evidence="2">Uncharacterized protein</fullName>
    </submittedName>
</protein>
<evidence type="ECO:0000313" key="3">
    <source>
        <dbReference type="Proteomes" id="UP000199012"/>
    </source>
</evidence>
<name>A0A1I0Z235_9CELL</name>
<feature type="transmembrane region" description="Helical" evidence="1">
    <location>
        <begin position="165"/>
        <end position="186"/>
    </location>
</feature>
<keyword evidence="3" id="KW-1185">Reference proteome</keyword>
<keyword evidence="1" id="KW-0812">Transmembrane</keyword>
<sequence length="343" mass="34409">MSGGTATAVLPAPDLRLRPAAWHRPSVALAVGMAALGAVTAVLVVVDPREITGLAAWAKPTKFALSIALYAATLAWLVGQLPPGSGGRRWADRAATTAVLGLVVEMVIIVGAAAAGTTSHFNVSTPLTAALWSVMGASIAVVWLMTAVVGVALLRTPGTDRARRVALLSAVALGLVGMAVAVLMTMPTPEQQASFTGVVGAHAVGAPDDGPGLPFLGWSTVAGDLRVPHFVGMHALQGLPLGLLALELLARRVPALRDLRVRTRLVVVGALTWGALTGVLTLQALSGQSVVRPAGAVAVVGVAVLVAAVATAACTVLAGSRRPRGATAADAVGDLSEPSAGPA</sequence>
<organism evidence="2 3">
    <name type="scientific">Cellulomonas marina</name>
    <dbReference type="NCBI Taxonomy" id="988821"/>
    <lineage>
        <taxon>Bacteria</taxon>
        <taxon>Bacillati</taxon>
        <taxon>Actinomycetota</taxon>
        <taxon>Actinomycetes</taxon>
        <taxon>Micrococcales</taxon>
        <taxon>Cellulomonadaceae</taxon>
        <taxon>Cellulomonas</taxon>
    </lineage>
</organism>
<gene>
    <name evidence="2" type="ORF">SAMN05421867_109134</name>
</gene>
<evidence type="ECO:0000256" key="1">
    <source>
        <dbReference type="SAM" id="Phobius"/>
    </source>
</evidence>
<feature type="transmembrane region" description="Helical" evidence="1">
    <location>
        <begin position="94"/>
        <end position="117"/>
    </location>
</feature>